<keyword evidence="4" id="KW-1133">Transmembrane helix</keyword>
<dbReference type="Pfam" id="PF11807">
    <property type="entry name" value="UstYa"/>
    <property type="match status" value="1"/>
</dbReference>
<evidence type="ECO:0000256" key="2">
    <source>
        <dbReference type="ARBA" id="ARBA00035112"/>
    </source>
</evidence>
<dbReference type="GeneID" id="37227826"/>
<dbReference type="EMBL" id="KZ824480">
    <property type="protein sequence ID" value="RAK96125.1"/>
    <property type="molecule type" value="Genomic_DNA"/>
</dbReference>
<reference evidence="5 6" key="1">
    <citation type="submission" date="2018-02" db="EMBL/GenBank/DDBJ databases">
        <title>The genomes of Aspergillus section Nigri reveals drivers in fungal speciation.</title>
        <authorList>
            <consortium name="DOE Joint Genome Institute"/>
            <person name="Vesth T.C."/>
            <person name="Nybo J."/>
            <person name="Theobald S."/>
            <person name="Brandl J."/>
            <person name="Frisvad J.C."/>
            <person name="Nielsen K.F."/>
            <person name="Lyhne E.K."/>
            <person name="Kogle M.E."/>
            <person name="Kuo A."/>
            <person name="Riley R."/>
            <person name="Clum A."/>
            <person name="Nolan M."/>
            <person name="Lipzen A."/>
            <person name="Salamov A."/>
            <person name="Henrissat B."/>
            <person name="Wiebenga A."/>
            <person name="De vries R.P."/>
            <person name="Grigoriev I.V."/>
            <person name="Mortensen U.H."/>
            <person name="Andersen M.R."/>
            <person name="Baker S.E."/>
        </authorList>
    </citation>
    <scope>NUCLEOTIDE SEQUENCE [LARGE SCALE GENOMIC DNA]</scope>
    <source>
        <strain evidence="5 6">CBS 121593</strain>
    </source>
</reference>
<comment type="similarity">
    <text evidence="2">Belongs to the ustYa family.</text>
</comment>
<dbReference type="GO" id="GO:0043386">
    <property type="term" value="P:mycotoxin biosynthetic process"/>
    <property type="evidence" value="ECO:0007669"/>
    <property type="project" value="InterPro"/>
</dbReference>
<sequence length="284" mass="32360">MELGKYMKVSKLETGRDSEEDGSDLEGLLHPQDGAVSRPTKARRWNLSTVLHWIAHGITIILILGLYVRSDRQTQKRTPLSIYSPLVEAVGDASRIETFKGTFWENSPYHGPPTDEVMAAWKHIAHIPLLNLTAEEISRMGHSLDSVQYPPERGGGYVAQFEAIHQLHCLHSLWQDHQYQKHPEMFPDLTESIHAFPDVSEEHYEHCVNMLRQRLMCTPDPNFVTWRWVEGITGPYADFNIPHVCQDYEALLEWGQSRAVDAEVIRDFYSLVAPADAVVLSHAP</sequence>
<dbReference type="Proteomes" id="UP000249402">
    <property type="component" value="Unassembled WGS sequence"/>
</dbReference>
<evidence type="ECO:0000256" key="3">
    <source>
        <dbReference type="SAM" id="MobiDB-lite"/>
    </source>
</evidence>
<dbReference type="PANTHER" id="PTHR33365">
    <property type="entry name" value="YALI0B05434P"/>
    <property type="match status" value="1"/>
</dbReference>
<evidence type="ECO:0000313" key="5">
    <source>
        <dbReference type="EMBL" id="RAK96125.1"/>
    </source>
</evidence>
<dbReference type="RefSeq" id="XP_025570453.1">
    <property type="nucleotide sequence ID" value="XM_025722961.1"/>
</dbReference>
<evidence type="ECO:0000256" key="4">
    <source>
        <dbReference type="SAM" id="Phobius"/>
    </source>
</evidence>
<dbReference type="STRING" id="1448316.A0A395GKT6"/>
<dbReference type="InterPro" id="IPR021765">
    <property type="entry name" value="UstYa-like"/>
</dbReference>
<comment type="pathway">
    <text evidence="1">Mycotoxin biosynthesis.</text>
</comment>
<organism evidence="5 6">
    <name type="scientific">Aspergillus ibericus CBS 121593</name>
    <dbReference type="NCBI Taxonomy" id="1448316"/>
    <lineage>
        <taxon>Eukaryota</taxon>
        <taxon>Fungi</taxon>
        <taxon>Dikarya</taxon>
        <taxon>Ascomycota</taxon>
        <taxon>Pezizomycotina</taxon>
        <taxon>Eurotiomycetes</taxon>
        <taxon>Eurotiomycetidae</taxon>
        <taxon>Eurotiales</taxon>
        <taxon>Aspergillaceae</taxon>
        <taxon>Aspergillus</taxon>
        <taxon>Aspergillus subgen. Circumdati</taxon>
    </lineage>
</organism>
<feature type="region of interest" description="Disordered" evidence="3">
    <location>
        <begin position="1"/>
        <end position="36"/>
    </location>
</feature>
<dbReference type="PANTHER" id="PTHR33365:SF4">
    <property type="entry name" value="CYCLOCHLOROTINE BIOSYNTHESIS PROTEIN O"/>
    <property type="match status" value="1"/>
</dbReference>
<feature type="transmembrane region" description="Helical" evidence="4">
    <location>
        <begin position="50"/>
        <end position="68"/>
    </location>
</feature>
<dbReference type="OrthoDB" id="3687641at2759"/>
<evidence type="ECO:0008006" key="7">
    <source>
        <dbReference type="Google" id="ProtNLM"/>
    </source>
</evidence>
<accession>A0A395GKT6</accession>
<keyword evidence="4" id="KW-0812">Transmembrane</keyword>
<keyword evidence="4" id="KW-0472">Membrane</keyword>
<evidence type="ECO:0000313" key="6">
    <source>
        <dbReference type="Proteomes" id="UP000249402"/>
    </source>
</evidence>
<dbReference type="VEuPathDB" id="FungiDB:BO80DRAFT_468863"/>
<dbReference type="AlphaFoldDB" id="A0A395GKT6"/>
<protein>
    <recommendedName>
        <fullName evidence="7">Tat pathway signal sequence</fullName>
    </recommendedName>
</protein>
<evidence type="ECO:0000256" key="1">
    <source>
        <dbReference type="ARBA" id="ARBA00004685"/>
    </source>
</evidence>
<name>A0A395GKT6_9EURO</name>
<gene>
    <name evidence="5" type="ORF">BO80DRAFT_468863</name>
</gene>
<keyword evidence="6" id="KW-1185">Reference proteome</keyword>
<proteinExistence type="inferred from homology"/>